<dbReference type="Pfam" id="PF24662">
    <property type="entry name" value="DUF7650"/>
    <property type="match status" value="1"/>
</dbReference>
<dbReference type="AlphaFoldDB" id="A0A6P6B1E8"/>
<proteinExistence type="predicted"/>
<dbReference type="GO" id="GO:0005634">
    <property type="term" value="C:nucleus"/>
    <property type="evidence" value="ECO:0007669"/>
    <property type="project" value="UniProtKB-SubCell"/>
</dbReference>
<evidence type="ECO:0000259" key="6">
    <source>
        <dbReference type="Pfam" id="PF24662"/>
    </source>
</evidence>
<organism evidence="8 9">
    <name type="scientific">Durio zibethinus</name>
    <name type="common">Durian</name>
    <dbReference type="NCBI Taxonomy" id="66656"/>
    <lineage>
        <taxon>Eukaryota</taxon>
        <taxon>Viridiplantae</taxon>
        <taxon>Streptophyta</taxon>
        <taxon>Embryophyta</taxon>
        <taxon>Tracheophyta</taxon>
        <taxon>Spermatophyta</taxon>
        <taxon>Magnoliopsida</taxon>
        <taxon>eudicotyledons</taxon>
        <taxon>Gunneridae</taxon>
        <taxon>Pentapetalae</taxon>
        <taxon>rosids</taxon>
        <taxon>malvids</taxon>
        <taxon>Malvales</taxon>
        <taxon>Malvaceae</taxon>
        <taxon>Helicteroideae</taxon>
        <taxon>Durio</taxon>
    </lineage>
</organism>
<dbReference type="PANTHER" id="PTHR13859:SF11">
    <property type="entry name" value="GRUNGE, ISOFORM J"/>
    <property type="match status" value="1"/>
</dbReference>
<keyword evidence="3" id="KW-0804">Transcription</keyword>
<evidence type="ECO:0000313" key="9">
    <source>
        <dbReference type="RefSeq" id="XP_022770958.1"/>
    </source>
</evidence>
<feature type="compositionally biased region" description="Basic and acidic residues" evidence="5">
    <location>
        <begin position="449"/>
        <end position="464"/>
    </location>
</feature>
<dbReference type="GeneID" id="111314155"/>
<keyword evidence="8" id="KW-1185">Reference proteome</keyword>
<feature type="region of interest" description="Disordered" evidence="5">
    <location>
        <begin position="500"/>
        <end position="553"/>
    </location>
</feature>
<evidence type="ECO:0000256" key="3">
    <source>
        <dbReference type="ARBA" id="ARBA00023163"/>
    </source>
</evidence>
<sequence>MKMDTTLLDNGMEGIEDESAEQLLASCSFLDEIFGDPYVIPRVGDQYQAEIPPLVGECRSLQVVMEPIDSKVIINVPNLFPMGLPIPLFWTKTEESINGAFEFENSEESHITSSHGCAEYKVGSLYSVLGDGKDTRGYAKLQATTGTKLDVDLLFPQEPNSKLNLVDRCPCPLPGFSSEVWKDIELDSFLLGLYIFGKNLILVKNFVESKEMGEILSFYYGKFYRSDGYRRWSECRKLRSRRCIHGEKLFRGWRQQELLSRLFSHLSKECQDMLLEVSKTFGEGKVSFEEYVFTVKNTVGIGMLIEAIGIGKGKQDLTSNAMEPVKANHVVSFRPEIPVGKACSTLASADIIKFLTGDFRLSKARSSDLFWEAVWPRLLARGWHSEQPKDQVFSGSKNSLVFLVPGVKKFSRRKLVKGNHYFDSVSDVLNKVASEPGLLELEIEVPGSRENKENKWDPVTKQDPDFMTNKRNRYLKPRNSGCSRDLMKFTVVDTSLVQGTQRSKVRELRSLPLEATSLSTPSGISSDSEEDTSDDSEDDAEENSTSNAAESMANGEEYVDLSDCVNSNSNIVIPHTSDTSIISMENHESHNTSLLDEKEKKVMKYNFSRKVQSSDSKYLAPVIKQQGLTDCVNGESSCSVENFSAERMLNEDNSHCRSSLPDACEAMVFPMGSPNLSPASSLSKGGADEGKEGIVTENCLHGEESLIKTQLHALINLNVRQVSMDFETNGPFITETVQNIDNSGAHISFFQSEIMVQPEPLKLPDKGAEVNQHPVMHNRRQSTRNRPLTTKALEALECGFFSPRRKRKVAEAPQNNLRRVRGRPVVNALFRNVACKPNMEES</sequence>
<feature type="domain" description="DUF7952" evidence="7">
    <location>
        <begin position="181"/>
        <end position="311"/>
    </location>
</feature>
<evidence type="ECO:0000256" key="2">
    <source>
        <dbReference type="ARBA" id="ARBA00023015"/>
    </source>
</evidence>
<evidence type="ECO:0000256" key="1">
    <source>
        <dbReference type="ARBA" id="ARBA00004123"/>
    </source>
</evidence>
<evidence type="ECO:0000259" key="7">
    <source>
        <dbReference type="Pfam" id="PF25826"/>
    </source>
</evidence>
<gene>
    <name evidence="9" type="primary">LOC111314155</name>
</gene>
<evidence type="ECO:0000313" key="8">
    <source>
        <dbReference type="Proteomes" id="UP000515121"/>
    </source>
</evidence>
<dbReference type="PANTHER" id="PTHR13859">
    <property type="entry name" value="ATROPHIN-RELATED"/>
    <property type="match status" value="1"/>
</dbReference>
<feature type="region of interest" description="Disordered" evidence="5">
    <location>
        <begin position="449"/>
        <end position="479"/>
    </location>
</feature>
<dbReference type="FunFam" id="1.10.10.60:FF:000374">
    <property type="entry name" value="Arginine-glutamic acid dipeptide repeat protein"/>
    <property type="match status" value="1"/>
</dbReference>
<evidence type="ECO:0000256" key="4">
    <source>
        <dbReference type="ARBA" id="ARBA00023242"/>
    </source>
</evidence>
<dbReference type="InterPro" id="IPR056067">
    <property type="entry name" value="DUF7650"/>
</dbReference>
<name>A0A6P6B1E8_DURZI</name>
<keyword evidence="4" id="KW-0539">Nucleus</keyword>
<evidence type="ECO:0000256" key="5">
    <source>
        <dbReference type="SAM" id="MobiDB-lite"/>
    </source>
</evidence>
<keyword evidence="2" id="KW-0805">Transcription regulation</keyword>
<comment type="subcellular location">
    <subcellularLocation>
        <location evidence="1">Nucleus</location>
    </subcellularLocation>
</comment>
<dbReference type="InterPro" id="IPR057712">
    <property type="entry name" value="DUF7952"/>
</dbReference>
<feature type="domain" description="DUF7650" evidence="6">
    <location>
        <begin position="349"/>
        <end position="436"/>
    </location>
</feature>
<dbReference type="RefSeq" id="XP_022770958.1">
    <property type="nucleotide sequence ID" value="XM_022915223.1"/>
</dbReference>
<protein>
    <submittedName>
        <fullName evidence="9">Uncharacterized protein LOC111314155 isoform X3</fullName>
    </submittedName>
</protein>
<dbReference type="GO" id="GO:0003714">
    <property type="term" value="F:transcription corepressor activity"/>
    <property type="evidence" value="ECO:0007669"/>
    <property type="project" value="TreeGrafter"/>
</dbReference>
<dbReference type="Proteomes" id="UP000515121">
    <property type="component" value="Unplaced"/>
</dbReference>
<dbReference type="Pfam" id="PF25826">
    <property type="entry name" value="DUF7952"/>
    <property type="match status" value="1"/>
</dbReference>
<feature type="compositionally biased region" description="Acidic residues" evidence="5">
    <location>
        <begin position="527"/>
        <end position="542"/>
    </location>
</feature>
<accession>A0A6P6B1E8</accession>
<reference evidence="9" key="1">
    <citation type="submission" date="2025-08" db="UniProtKB">
        <authorList>
            <consortium name="RefSeq"/>
        </authorList>
    </citation>
    <scope>IDENTIFICATION</scope>
    <source>
        <tissue evidence="9">Fruit stalk</tissue>
    </source>
</reference>